<dbReference type="InterPro" id="IPR043129">
    <property type="entry name" value="ATPase_NBD"/>
</dbReference>
<dbReference type="GO" id="GO:0050277">
    <property type="term" value="F:sedoheptulokinase activity"/>
    <property type="evidence" value="ECO:0007669"/>
    <property type="project" value="UniProtKB-EC"/>
</dbReference>
<evidence type="ECO:0000256" key="6">
    <source>
        <dbReference type="ARBA" id="ARBA00022490"/>
    </source>
</evidence>
<evidence type="ECO:0000256" key="24">
    <source>
        <dbReference type="ARBA" id="ARBA00069425"/>
    </source>
</evidence>
<dbReference type="Gene3D" id="1.10.287.940">
    <property type="entry name" value="atp-gated p2x4 ion channel"/>
    <property type="match status" value="2"/>
</dbReference>
<dbReference type="FunFam" id="3.30.420.40:FF:000111">
    <property type="entry name" value="Sedoheptulokinase"/>
    <property type="match status" value="1"/>
</dbReference>
<evidence type="ECO:0000313" key="28">
    <source>
        <dbReference type="EMBL" id="KAG2459553.1"/>
    </source>
</evidence>
<organism evidence="28 29">
    <name type="scientific">Polypterus senegalus</name>
    <name type="common">Senegal bichir</name>
    <dbReference type="NCBI Taxonomy" id="55291"/>
    <lineage>
        <taxon>Eukaryota</taxon>
        <taxon>Metazoa</taxon>
        <taxon>Chordata</taxon>
        <taxon>Craniata</taxon>
        <taxon>Vertebrata</taxon>
        <taxon>Euteleostomi</taxon>
        <taxon>Actinopterygii</taxon>
        <taxon>Polypteriformes</taxon>
        <taxon>Polypteridae</taxon>
        <taxon>Polypterus</taxon>
    </lineage>
</organism>
<evidence type="ECO:0000256" key="15">
    <source>
        <dbReference type="ARBA" id="ARBA00023157"/>
    </source>
</evidence>
<feature type="transmembrane region" description="Helical" evidence="26">
    <location>
        <begin position="31"/>
        <end position="50"/>
    </location>
</feature>
<evidence type="ECO:0000256" key="9">
    <source>
        <dbReference type="ARBA" id="ARBA00022741"/>
    </source>
</evidence>
<dbReference type="GO" id="GO:0001614">
    <property type="term" value="F:purinergic nucleotide receptor activity"/>
    <property type="evidence" value="ECO:0007669"/>
    <property type="project" value="InterPro"/>
</dbReference>
<dbReference type="GO" id="GO:0006098">
    <property type="term" value="P:pentose-phosphate shunt"/>
    <property type="evidence" value="ECO:0007669"/>
    <property type="project" value="UniProtKB-ARBA"/>
</dbReference>
<evidence type="ECO:0000256" key="21">
    <source>
        <dbReference type="ARBA" id="ARBA00052736"/>
    </source>
</evidence>
<dbReference type="PROSITE" id="PS01212">
    <property type="entry name" value="P2X_RECEPTOR"/>
    <property type="match status" value="1"/>
</dbReference>
<comment type="caution">
    <text evidence="28">The sequence shown here is derived from an EMBL/GenBank/DDBJ whole genome shotgun (WGS) entry which is preliminary data.</text>
</comment>
<keyword evidence="19" id="KW-0407">Ion channel</keyword>
<dbReference type="GO" id="GO:0005886">
    <property type="term" value="C:plasma membrane"/>
    <property type="evidence" value="ECO:0007669"/>
    <property type="project" value="UniProtKB-SubCell"/>
</dbReference>
<protein>
    <recommendedName>
        <fullName evidence="24">Sedoheptulokinase</fullName>
        <ecNumber evidence="23">2.7.1.14</ecNumber>
    </recommendedName>
    <alternativeName>
        <fullName evidence="25">Carbohydrate kinase-like protein</fullName>
    </alternativeName>
</protein>
<dbReference type="Gene3D" id="2.60.490.10">
    <property type="entry name" value="atp-gated p2x4 ion channel domain"/>
    <property type="match status" value="2"/>
</dbReference>
<accession>A0A8X8BJ32</accession>
<evidence type="ECO:0000256" key="3">
    <source>
        <dbReference type="ARBA" id="ARBA00009848"/>
    </source>
</evidence>
<evidence type="ECO:0000256" key="19">
    <source>
        <dbReference type="ARBA" id="ARBA00023303"/>
    </source>
</evidence>
<keyword evidence="6" id="KW-0963">Cytoplasm</keyword>
<feature type="domain" description="Carbohydrate kinase FGGY N-terminal" evidence="27">
    <location>
        <begin position="341"/>
        <end position="573"/>
    </location>
</feature>
<dbReference type="GO" id="GO:0070588">
    <property type="term" value="P:calcium ion transmembrane transport"/>
    <property type="evidence" value="ECO:0007669"/>
    <property type="project" value="TreeGrafter"/>
</dbReference>
<dbReference type="GO" id="GO:0005737">
    <property type="term" value="C:cytoplasm"/>
    <property type="evidence" value="ECO:0007669"/>
    <property type="project" value="UniProtKB-SubCell"/>
</dbReference>
<evidence type="ECO:0000256" key="10">
    <source>
        <dbReference type="ARBA" id="ARBA00022777"/>
    </source>
</evidence>
<feature type="transmembrane region" description="Helical" evidence="26">
    <location>
        <begin position="291"/>
        <end position="313"/>
    </location>
</feature>
<evidence type="ECO:0000256" key="26">
    <source>
        <dbReference type="SAM" id="Phobius"/>
    </source>
</evidence>
<comment type="catalytic activity">
    <reaction evidence="20">
        <text>Ca(2+)(in) = Ca(2+)(out)</text>
        <dbReference type="Rhea" id="RHEA:29671"/>
        <dbReference type="ChEBI" id="CHEBI:29108"/>
    </reaction>
</comment>
<dbReference type="FunFam" id="1.10.287.940:FF:000010">
    <property type="entry name" value="P2X receptor E"/>
    <property type="match status" value="1"/>
</dbReference>
<feature type="non-terminal residue" evidence="28">
    <location>
        <position position="1"/>
    </location>
</feature>
<dbReference type="EMBL" id="JAATIS010005477">
    <property type="protein sequence ID" value="KAG2459553.1"/>
    <property type="molecule type" value="Genomic_DNA"/>
</dbReference>
<dbReference type="Pfam" id="PF00864">
    <property type="entry name" value="P2X_receptor"/>
    <property type="match status" value="2"/>
</dbReference>
<gene>
    <name evidence="28" type="primary">Shpk</name>
    <name evidence="28" type="ORF">GTO96_0019383</name>
</gene>
<keyword evidence="17" id="KW-0325">Glycoprotein</keyword>
<keyword evidence="14 26" id="KW-0472">Membrane</keyword>
<evidence type="ECO:0000256" key="4">
    <source>
        <dbReference type="ARBA" id="ARBA00022448"/>
    </source>
</evidence>
<comment type="catalytic activity">
    <reaction evidence="21">
        <text>sedoheptulose + ATP = D-sedoheptulose 7-phosphate + ADP + H(+)</text>
        <dbReference type="Rhea" id="RHEA:23844"/>
        <dbReference type="ChEBI" id="CHEBI:15378"/>
        <dbReference type="ChEBI" id="CHEBI:16802"/>
        <dbReference type="ChEBI" id="CHEBI:30616"/>
        <dbReference type="ChEBI" id="CHEBI:57483"/>
        <dbReference type="ChEBI" id="CHEBI:456216"/>
        <dbReference type="EC" id="2.7.1.14"/>
    </reaction>
</comment>
<comment type="subcellular location">
    <subcellularLocation>
        <location evidence="2">Cell membrane</location>
        <topology evidence="2">Multi-pass membrane protein</topology>
    </subcellularLocation>
    <subcellularLocation>
        <location evidence="1">Cytoplasm</location>
    </subcellularLocation>
</comment>
<evidence type="ECO:0000256" key="1">
    <source>
        <dbReference type="ARBA" id="ARBA00004496"/>
    </source>
</evidence>
<dbReference type="InterPro" id="IPR018484">
    <property type="entry name" value="FGGY_N"/>
</dbReference>
<keyword evidence="13" id="KW-0406">Ion transport</keyword>
<keyword evidence="15" id="KW-1015">Disulfide bond</keyword>
<dbReference type="InterPro" id="IPR001429">
    <property type="entry name" value="P2X_purnocptor"/>
</dbReference>
<dbReference type="PANTHER" id="PTHR10125:SF12">
    <property type="entry name" value="P2X PURINOCEPTOR 5"/>
    <property type="match status" value="1"/>
</dbReference>
<name>A0A8X8BJ32_POLSE</name>
<feature type="non-terminal residue" evidence="28">
    <location>
        <position position="809"/>
    </location>
</feature>
<evidence type="ECO:0000256" key="16">
    <source>
        <dbReference type="ARBA" id="ARBA00023170"/>
    </source>
</evidence>
<dbReference type="Proteomes" id="UP000886611">
    <property type="component" value="Unassembled WGS sequence"/>
</dbReference>
<keyword evidence="8 26" id="KW-0812">Transmembrane</keyword>
<dbReference type="InterPro" id="IPR027309">
    <property type="entry name" value="P2X_extracellular_dom_sf"/>
</dbReference>
<evidence type="ECO:0000256" key="8">
    <source>
        <dbReference type="ARBA" id="ARBA00022692"/>
    </source>
</evidence>
<dbReference type="GO" id="GO:0033198">
    <property type="term" value="P:response to ATP"/>
    <property type="evidence" value="ECO:0007669"/>
    <property type="project" value="InterPro"/>
</dbReference>
<dbReference type="GO" id="GO:0005975">
    <property type="term" value="P:carbohydrate metabolic process"/>
    <property type="evidence" value="ECO:0007669"/>
    <property type="project" value="InterPro"/>
</dbReference>
<dbReference type="GO" id="GO:0004931">
    <property type="term" value="F:extracellularly ATP-gated monoatomic cation channel activity"/>
    <property type="evidence" value="ECO:0007669"/>
    <property type="project" value="InterPro"/>
</dbReference>
<keyword evidence="12 26" id="KW-1133">Transmembrane helix</keyword>
<dbReference type="InterPro" id="IPR053792">
    <property type="entry name" value="P2X_RECEPTOR_CS"/>
</dbReference>
<evidence type="ECO:0000256" key="14">
    <source>
        <dbReference type="ARBA" id="ARBA00023136"/>
    </source>
</evidence>
<dbReference type="FunFam" id="3.30.420.40:FF:000132">
    <property type="entry name" value="Sedoheptulokinase"/>
    <property type="match status" value="1"/>
</dbReference>
<keyword evidence="11" id="KW-0067">ATP-binding</keyword>
<keyword evidence="16" id="KW-0675">Receptor</keyword>
<dbReference type="CDD" id="cd07777">
    <property type="entry name" value="ASKHA_NBD_FGGY_SHK"/>
    <property type="match status" value="1"/>
</dbReference>
<keyword evidence="10" id="KW-0418">Kinase</keyword>
<evidence type="ECO:0000256" key="2">
    <source>
        <dbReference type="ARBA" id="ARBA00004651"/>
    </source>
</evidence>
<dbReference type="GO" id="GO:0071222">
    <property type="term" value="P:cellular response to lipopolysaccharide"/>
    <property type="evidence" value="ECO:0007669"/>
    <property type="project" value="UniProtKB-ARBA"/>
</dbReference>
<dbReference type="Pfam" id="PF00370">
    <property type="entry name" value="FGGY_N"/>
    <property type="match status" value="1"/>
</dbReference>
<dbReference type="GO" id="GO:0005524">
    <property type="term" value="F:ATP binding"/>
    <property type="evidence" value="ECO:0007669"/>
    <property type="project" value="UniProtKB-KW"/>
</dbReference>
<evidence type="ECO:0000256" key="12">
    <source>
        <dbReference type="ARBA" id="ARBA00022989"/>
    </source>
</evidence>
<evidence type="ECO:0000256" key="20">
    <source>
        <dbReference type="ARBA" id="ARBA00036634"/>
    </source>
</evidence>
<evidence type="ECO:0000259" key="27">
    <source>
        <dbReference type="Pfam" id="PF00370"/>
    </source>
</evidence>
<proteinExistence type="inferred from homology"/>
<dbReference type="EC" id="2.7.1.14" evidence="23"/>
<keyword evidence="9" id="KW-0547">Nucleotide-binding</keyword>
<keyword evidence="4" id="KW-0813">Transport</keyword>
<dbReference type="PANTHER" id="PTHR10125">
    <property type="entry name" value="P2X PURINOCEPTOR"/>
    <property type="match status" value="1"/>
</dbReference>
<dbReference type="GO" id="GO:0098794">
    <property type="term" value="C:postsynapse"/>
    <property type="evidence" value="ECO:0007669"/>
    <property type="project" value="GOC"/>
</dbReference>
<keyword evidence="5" id="KW-1003">Cell membrane</keyword>
<keyword evidence="7" id="KW-0808">Transferase</keyword>
<sequence>MAAAALKSVCLSAFDYKTEKYVIAQNKRVGILYRVVQLAVLGYIVGWVFLTKKGYQETEESIQSTVITKLKGVTLTNSSDTGVRLWDVADYVVPPQSFSVKDALCNSKEDCTPGEAVIAGHGVKTGVCLKKDTNSTGTCEIFAWCPIERSGKPESNVLDTSDNSYLKSCQYDKFHSPYCPIFRLGDVVRWAGHDFQDMATEGGVIGIFIEWNCDLDKSASKCNPRYSFNRLDLKSSPMSVTSGYNFRYAKYYKNSKGEDYRTLIKVYGIRFDIMVNGKAGKFNIIPTVINIGSGLALMGAGAFFCDLVLLYMMKKSTVYRERKYESVAKGIMSHFHGSAQYVLGIDLGTTSVKAVLLESMSKKIASSETRPTKAEVLSDLGPQAKEQDVGRIVNALNECMAVLPKDQLQKVVRIGVSGQMHGVVFWNAEAICDWQSSGTSQIFKEKTTSNLITWQDGRCSAEFLASLPQPDSHLSLASGFGCASIFWILKNRPDVLKMFTSAGTIQDYLVAMLCNQERPLMSVQNAASWGYFNTQKRKWNLEILRNSDFPVYLLPEVVESGSIAGKTTREWHLVPVEVEVGVALGDFQCSVYSCMRDKTDAVLNIGTSAQLTFALPSTFQPPKTPDCSSPLSYFPYFDGSYLAVAASLNGGNVLAVFVEMLKNWINELGLEVNESSIYSLLSEAALNQSRSDLTIWPTIFGERHDTKRLGSVCNISTGNISLGHVGRALCHGVVQNLVAMLPPTLLLQSGVQRILGTGNALSRNEVLKQEIEKTFPLPVQYCNSVDSAVGVAMIFDDGVVATHLDQTVQ</sequence>
<evidence type="ECO:0000256" key="11">
    <source>
        <dbReference type="ARBA" id="ARBA00022840"/>
    </source>
</evidence>
<keyword evidence="29" id="KW-1185">Reference proteome</keyword>
<dbReference type="SUPFAM" id="SSF53067">
    <property type="entry name" value="Actin-like ATPase domain"/>
    <property type="match status" value="2"/>
</dbReference>
<dbReference type="Gene3D" id="3.30.420.40">
    <property type="match status" value="2"/>
</dbReference>
<evidence type="ECO:0000256" key="7">
    <source>
        <dbReference type="ARBA" id="ARBA00022679"/>
    </source>
</evidence>
<evidence type="ECO:0000256" key="13">
    <source>
        <dbReference type="ARBA" id="ARBA00023065"/>
    </source>
</evidence>
<evidence type="ECO:0000313" key="29">
    <source>
        <dbReference type="Proteomes" id="UP000886611"/>
    </source>
</evidence>
<keyword evidence="18" id="KW-1071">Ligand-gated ion channel</keyword>
<evidence type="ECO:0000256" key="23">
    <source>
        <dbReference type="ARBA" id="ARBA00066341"/>
    </source>
</evidence>
<dbReference type="InterPro" id="IPR059116">
    <property type="entry name" value="P2X_receptor"/>
</dbReference>
<reference evidence="28 29" key="1">
    <citation type="journal article" date="2021" name="Cell">
        <title>Tracing the genetic footprints of vertebrate landing in non-teleost ray-finned fishes.</title>
        <authorList>
            <person name="Bi X."/>
            <person name="Wang K."/>
            <person name="Yang L."/>
            <person name="Pan H."/>
            <person name="Jiang H."/>
            <person name="Wei Q."/>
            <person name="Fang M."/>
            <person name="Yu H."/>
            <person name="Zhu C."/>
            <person name="Cai Y."/>
            <person name="He Y."/>
            <person name="Gan X."/>
            <person name="Zeng H."/>
            <person name="Yu D."/>
            <person name="Zhu Y."/>
            <person name="Jiang H."/>
            <person name="Qiu Q."/>
            <person name="Yang H."/>
            <person name="Zhang Y.E."/>
            <person name="Wang W."/>
            <person name="Zhu M."/>
            <person name="He S."/>
            <person name="Zhang G."/>
        </authorList>
    </citation>
    <scope>NUCLEOTIDE SEQUENCE [LARGE SCALE GENOMIC DNA]</scope>
    <source>
        <strain evidence="28">Bchr_013</strain>
    </source>
</reference>
<evidence type="ECO:0000256" key="18">
    <source>
        <dbReference type="ARBA" id="ARBA00023286"/>
    </source>
</evidence>
<dbReference type="AlphaFoldDB" id="A0A8X8BJ32"/>
<comment type="similarity">
    <text evidence="3">Belongs to the P2X receptor family.</text>
</comment>
<evidence type="ECO:0000256" key="17">
    <source>
        <dbReference type="ARBA" id="ARBA00023180"/>
    </source>
</evidence>
<comment type="function">
    <text evidence="22">Acts as a modulator of macrophage activation through control of glucose metabolism.</text>
</comment>
<dbReference type="PRINTS" id="PR01307">
    <property type="entry name" value="P2XRECEPTOR"/>
</dbReference>
<evidence type="ECO:0000256" key="22">
    <source>
        <dbReference type="ARBA" id="ARBA00057196"/>
    </source>
</evidence>
<evidence type="ECO:0000256" key="25">
    <source>
        <dbReference type="ARBA" id="ARBA00076706"/>
    </source>
</evidence>
<evidence type="ECO:0000256" key="5">
    <source>
        <dbReference type="ARBA" id="ARBA00022475"/>
    </source>
</evidence>